<evidence type="ECO:0000256" key="1">
    <source>
        <dbReference type="SAM" id="Coils"/>
    </source>
</evidence>
<gene>
    <name evidence="2" type="ORF">SP60_02735</name>
</gene>
<dbReference type="OrthoDB" id="6401922at2"/>
<dbReference type="STRING" id="1705394.SP60_02735"/>
<evidence type="ECO:0000313" key="3">
    <source>
        <dbReference type="Proteomes" id="UP000058020"/>
    </source>
</evidence>
<dbReference type="Proteomes" id="UP000058020">
    <property type="component" value="Chromosome"/>
</dbReference>
<dbReference type="AlphaFoldDB" id="A0A0M4NGQ8"/>
<accession>A0A0M4NGQ8</accession>
<dbReference type="RefSeq" id="WP_053951185.1">
    <property type="nucleotide sequence ID" value="NZ_CP010552.1"/>
</dbReference>
<sequence length="379" mass="43372">MIVKVQGNGHANLDSFPFRYGFTYSTTERLELTNVKNKSEVVDNRYHVDASFKNPETNKTEKGHFVLLNDNESTVVTVWGFGMDNKDETRLSETLRSARVRGKITTNDMMMMHSQKIRSLDEFIDYLADKYSNTEVALITEDANKKVENLSKALSKLHQEKQSLQSDIDKKESEVNEYKKIIAELKSATSNAYDNRNSGGVWNPGVYTVISVDWGNKGRNNQRAVFVRLRDKNGVEFEVANNWIRGLEDRFRQATILVGETIKYSTLGSYGRDWFMNISTDISESDLSNRPKTVMRQVQTNSPGYYIEDVQVVSGSEFNSNWRGNMQKVTTNKGIYIDNITNPENPMLTPGFDWSSVINNTVYDAVIRHSRGCDWINKR</sequence>
<dbReference type="EMBL" id="CP010552">
    <property type="protein sequence ID" value="ALE52246.1"/>
    <property type="molecule type" value="Genomic_DNA"/>
</dbReference>
<keyword evidence="3" id="KW-1185">Reference proteome</keyword>
<evidence type="ECO:0000313" key="2">
    <source>
        <dbReference type="EMBL" id="ALE52246.1"/>
    </source>
</evidence>
<dbReference type="KEGG" id="tho:SP60_02735"/>
<feature type="coiled-coil region" evidence="1">
    <location>
        <begin position="140"/>
        <end position="188"/>
    </location>
</feature>
<organism evidence="2 3">
    <name type="scientific">Candidatus Thioglobus autotrophicus</name>
    <dbReference type="NCBI Taxonomy" id="1705394"/>
    <lineage>
        <taxon>Bacteria</taxon>
        <taxon>Pseudomonadati</taxon>
        <taxon>Pseudomonadota</taxon>
        <taxon>Gammaproteobacteria</taxon>
        <taxon>Candidatus Pseudothioglobaceae</taxon>
        <taxon>Candidatus Thioglobus</taxon>
    </lineage>
</organism>
<keyword evidence="1" id="KW-0175">Coiled coil</keyword>
<proteinExistence type="predicted"/>
<reference evidence="2 3" key="1">
    <citation type="journal article" date="2015" name="Genome Announc.">
        <title>Genome Sequence of 'Candidatus Thioglobus autotrophica' Strain EF1, a Chemoautotroph from the SUP05 Clade of Marine Gammaproteobacteria.</title>
        <authorList>
            <person name="Shah V."/>
            <person name="Morris R.M."/>
        </authorList>
    </citation>
    <scope>NUCLEOTIDE SEQUENCE [LARGE SCALE GENOMIC DNA]</scope>
    <source>
        <strain evidence="2 3">EF1</strain>
    </source>
</reference>
<protein>
    <submittedName>
        <fullName evidence="2">Uncharacterized protein</fullName>
    </submittedName>
</protein>
<name>A0A0M4NGQ8_9GAMM</name>